<keyword evidence="6 8" id="KW-1133">Transmembrane helix</keyword>
<dbReference type="PANTHER" id="PTHR23522:SF10">
    <property type="entry name" value="3-PHENYLPROPIONIC ACID TRANSPORTER-RELATED"/>
    <property type="match status" value="1"/>
</dbReference>
<keyword evidence="5 8" id="KW-0812">Transmembrane</keyword>
<feature type="transmembrane region" description="Helical" evidence="8">
    <location>
        <begin position="78"/>
        <end position="97"/>
    </location>
</feature>
<dbReference type="GO" id="GO:0005886">
    <property type="term" value="C:plasma membrane"/>
    <property type="evidence" value="ECO:0007669"/>
    <property type="project" value="UniProtKB-SubCell"/>
</dbReference>
<dbReference type="EMBL" id="PYMA01000001">
    <property type="protein sequence ID" value="PSW22028.1"/>
    <property type="molecule type" value="Genomic_DNA"/>
</dbReference>
<dbReference type="Gene3D" id="1.20.1250.20">
    <property type="entry name" value="MFS general substrate transporter like domains"/>
    <property type="match status" value="2"/>
</dbReference>
<keyword evidence="2" id="KW-0813">Transport</keyword>
<evidence type="ECO:0000313" key="10">
    <source>
        <dbReference type="Proteomes" id="UP000241771"/>
    </source>
</evidence>
<evidence type="ECO:0000256" key="7">
    <source>
        <dbReference type="ARBA" id="ARBA00023136"/>
    </source>
</evidence>
<feature type="transmembrane region" description="Helical" evidence="8">
    <location>
        <begin position="109"/>
        <end position="128"/>
    </location>
</feature>
<evidence type="ECO:0000256" key="8">
    <source>
        <dbReference type="SAM" id="Phobius"/>
    </source>
</evidence>
<evidence type="ECO:0000256" key="6">
    <source>
        <dbReference type="ARBA" id="ARBA00022989"/>
    </source>
</evidence>
<gene>
    <name evidence="9" type="ORF">C9I98_01840</name>
</gene>
<proteinExistence type="predicted"/>
<feature type="transmembrane region" description="Helical" evidence="8">
    <location>
        <begin position="284"/>
        <end position="309"/>
    </location>
</feature>
<evidence type="ECO:0008006" key="11">
    <source>
        <dbReference type="Google" id="ProtNLM"/>
    </source>
</evidence>
<keyword evidence="4" id="KW-0997">Cell inner membrane</keyword>
<comment type="subcellular location">
    <subcellularLocation>
        <location evidence="1">Cell inner membrane</location>
        <topology evidence="1">Multi-pass membrane protein</topology>
    </subcellularLocation>
</comment>
<feature type="transmembrane region" description="Helical" evidence="8">
    <location>
        <begin position="174"/>
        <end position="195"/>
    </location>
</feature>
<sequence>MKNPKRAIKNFCDGCGKNTPEARLTSRHQLTMWKSNMNRKIYILSCMALFMAVFTVSSLASLYGNWLEFGVGLSRTEIGIVQSRNALLSLLVLPLFGVISDKLGSRKNLIYTIGLLFAASYPFVLYVYKPLLQSNFTLGALVGALYIASVWLAGLATIDSFFEKVSRRQGFEFGQARVFASFGWAVAAIVAGYVIAIDPDYIFVVSSISGLLFIVVASLIKEETATNSQGSSFNLATLKEVSKTKDFWGICFFSAFVISIYNMYDLQFSVFFTSLFDKYESGVQFASFVIGIQTFFEGIMMFICAGLIVKFGAKNCLIFAGVLTAFRMIMTGVAPYPTPVTISKLLHAVEWTLILLSMFKYIASMITEKACSTVYLVGSVFVVQFFTFLFSGAVGGLYDEYGFEQTYIWMGIAIFIFTCITALILTNDKKGANNATLHPAK</sequence>
<dbReference type="InterPro" id="IPR000576">
    <property type="entry name" value="LacY/RafB_perm_fam"/>
</dbReference>
<dbReference type="Proteomes" id="UP000241771">
    <property type="component" value="Unassembled WGS sequence"/>
</dbReference>
<dbReference type="AlphaFoldDB" id="A0A2T3P0M6"/>
<dbReference type="SUPFAM" id="SSF103473">
    <property type="entry name" value="MFS general substrate transporter"/>
    <property type="match status" value="1"/>
</dbReference>
<organism evidence="9 10">
    <name type="scientific">Photobacterium sanctipauli</name>
    <dbReference type="NCBI Taxonomy" id="1342794"/>
    <lineage>
        <taxon>Bacteria</taxon>
        <taxon>Pseudomonadati</taxon>
        <taxon>Pseudomonadota</taxon>
        <taxon>Gammaproteobacteria</taxon>
        <taxon>Vibrionales</taxon>
        <taxon>Vibrionaceae</taxon>
        <taxon>Photobacterium</taxon>
    </lineage>
</organism>
<keyword evidence="7 8" id="KW-0472">Membrane</keyword>
<dbReference type="NCBIfam" id="TIGR00882">
    <property type="entry name" value="2A0105"/>
    <property type="match status" value="1"/>
</dbReference>
<evidence type="ECO:0000256" key="5">
    <source>
        <dbReference type="ARBA" id="ARBA00022692"/>
    </source>
</evidence>
<feature type="transmembrane region" description="Helical" evidence="8">
    <location>
        <begin position="140"/>
        <end position="162"/>
    </location>
</feature>
<name>A0A2T3P0M6_9GAMM</name>
<protein>
    <recommendedName>
        <fullName evidence="11">MFS transporter</fullName>
    </recommendedName>
</protein>
<accession>A0A2T3P0M6</accession>
<keyword evidence="10" id="KW-1185">Reference proteome</keyword>
<feature type="transmembrane region" description="Helical" evidence="8">
    <location>
        <begin position="316"/>
        <end position="336"/>
    </location>
</feature>
<feature type="transmembrane region" description="Helical" evidence="8">
    <location>
        <begin position="342"/>
        <end position="362"/>
    </location>
</feature>
<comment type="caution">
    <text evidence="9">The sequence shown here is derived from an EMBL/GenBank/DDBJ whole genome shotgun (WGS) entry which is preliminary data.</text>
</comment>
<feature type="transmembrane region" description="Helical" evidence="8">
    <location>
        <begin position="374"/>
        <end position="394"/>
    </location>
</feature>
<reference evidence="9 10" key="1">
    <citation type="submission" date="2018-01" db="EMBL/GenBank/DDBJ databases">
        <title>Whole genome sequencing of Histamine producing bacteria.</title>
        <authorList>
            <person name="Butler K."/>
        </authorList>
    </citation>
    <scope>NUCLEOTIDE SEQUENCE [LARGE SCALE GENOMIC DNA]</scope>
    <source>
        <strain evidence="9 10">DSM 100436</strain>
    </source>
</reference>
<dbReference type="PRINTS" id="PR00174">
    <property type="entry name" value="LACYSMPORT"/>
</dbReference>
<dbReference type="PANTHER" id="PTHR23522">
    <property type="entry name" value="BLL5896 PROTEIN"/>
    <property type="match status" value="1"/>
</dbReference>
<dbReference type="InterPro" id="IPR036259">
    <property type="entry name" value="MFS_trans_sf"/>
</dbReference>
<dbReference type="GO" id="GO:0030395">
    <property type="term" value="F:lactose binding"/>
    <property type="evidence" value="ECO:0007669"/>
    <property type="project" value="TreeGrafter"/>
</dbReference>
<evidence type="ECO:0000256" key="2">
    <source>
        <dbReference type="ARBA" id="ARBA00022448"/>
    </source>
</evidence>
<dbReference type="Pfam" id="PF01306">
    <property type="entry name" value="LacY_symp"/>
    <property type="match status" value="1"/>
</dbReference>
<evidence type="ECO:0000256" key="3">
    <source>
        <dbReference type="ARBA" id="ARBA00022475"/>
    </source>
</evidence>
<feature type="transmembrane region" description="Helical" evidence="8">
    <location>
        <begin position="406"/>
        <end position="425"/>
    </location>
</feature>
<dbReference type="GO" id="GO:0015528">
    <property type="term" value="F:lactose:proton symporter activity"/>
    <property type="evidence" value="ECO:0007669"/>
    <property type="project" value="TreeGrafter"/>
</dbReference>
<feature type="transmembrane region" description="Helical" evidence="8">
    <location>
        <begin position="201"/>
        <end position="220"/>
    </location>
</feature>
<feature type="transmembrane region" description="Helical" evidence="8">
    <location>
        <begin position="41"/>
        <end position="66"/>
    </location>
</feature>
<feature type="transmembrane region" description="Helical" evidence="8">
    <location>
        <begin position="247"/>
        <end position="264"/>
    </location>
</feature>
<evidence type="ECO:0000256" key="1">
    <source>
        <dbReference type="ARBA" id="ARBA00004429"/>
    </source>
</evidence>
<evidence type="ECO:0000256" key="4">
    <source>
        <dbReference type="ARBA" id="ARBA00022519"/>
    </source>
</evidence>
<evidence type="ECO:0000313" key="9">
    <source>
        <dbReference type="EMBL" id="PSW22028.1"/>
    </source>
</evidence>
<keyword evidence="3" id="KW-1003">Cell membrane</keyword>